<dbReference type="Proteomes" id="UP001596472">
    <property type="component" value="Unassembled WGS sequence"/>
</dbReference>
<dbReference type="InterPro" id="IPR004107">
    <property type="entry name" value="Integrase_SAM-like_N"/>
</dbReference>
<dbReference type="Gene3D" id="1.10.150.130">
    <property type="match status" value="1"/>
</dbReference>
<keyword evidence="10" id="KW-1185">Reference proteome</keyword>
<dbReference type="InterPro" id="IPR013762">
    <property type="entry name" value="Integrase-like_cat_sf"/>
</dbReference>
<organism evidence="9 10">
    <name type="scientific">Haloferula chungangensis</name>
    <dbReference type="NCBI Taxonomy" id="1048331"/>
    <lineage>
        <taxon>Bacteria</taxon>
        <taxon>Pseudomonadati</taxon>
        <taxon>Verrucomicrobiota</taxon>
        <taxon>Verrucomicrobiia</taxon>
        <taxon>Verrucomicrobiales</taxon>
        <taxon>Verrucomicrobiaceae</taxon>
        <taxon>Haloferula</taxon>
    </lineage>
</organism>
<dbReference type="RefSeq" id="WP_379716593.1">
    <property type="nucleotide sequence ID" value="NZ_JBHTBS010000019.1"/>
</dbReference>
<dbReference type="SUPFAM" id="SSF56349">
    <property type="entry name" value="DNA breaking-rejoining enzymes"/>
    <property type="match status" value="1"/>
</dbReference>
<evidence type="ECO:0000256" key="4">
    <source>
        <dbReference type="ARBA" id="ARBA00023172"/>
    </source>
</evidence>
<name>A0ABW2LEK4_9BACT</name>
<evidence type="ECO:0000256" key="6">
    <source>
        <dbReference type="SAM" id="MobiDB-lite"/>
    </source>
</evidence>
<dbReference type="Pfam" id="PF00589">
    <property type="entry name" value="Phage_integrase"/>
    <property type="match status" value="1"/>
</dbReference>
<protein>
    <submittedName>
        <fullName evidence="9">Tyrosine-type recombinase/integrase</fullName>
    </submittedName>
</protein>
<keyword evidence="1" id="KW-0159">Chromosome partition</keyword>
<keyword evidence="4" id="KW-0233">DNA recombination</keyword>
<dbReference type="EMBL" id="JBHTBS010000019">
    <property type="protein sequence ID" value="MFC7339555.1"/>
    <property type="molecule type" value="Genomic_DNA"/>
</dbReference>
<evidence type="ECO:0000256" key="2">
    <source>
        <dbReference type="ARBA" id="ARBA00022908"/>
    </source>
</evidence>
<dbReference type="PROSITE" id="PS51898">
    <property type="entry name" value="TYR_RECOMBINASE"/>
    <property type="match status" value="1"/>
</dbReference>
<evidence type="ECO:0000313" key="10">
    <source>
        <dbReference type="Proteomes" id="UP001596472"/>
    </source>
</evidence>
<dbReference type="PANTHER" id="PTHR30349:SF81">
    <property type="entry name" value="TYROSINE RECOMBINASE XERC"/>
    <property type="match status" value="1"/>
</dbReference>
<comment type="caution">
    <text evidence="9">The sequence shown here is derived from an EMBL/GenBank/DDBJ whole genome shotgun (WGS) entry which is preliminary data.</text>
</comment>
<feature type="domain" description="Tyr recombinase" evidence="7">
    <location>
        <begin position="148"/>
        <end position="333"/>
    </location>
</feature>
<dbReference type="InterPro" id="IPR050090">
    <property type="entry name" value="Tyrosine_recombinase_XerCD"/>
</dbReference>
<feature type="domain" description="Core-binding (CB)" evidence="8">
    <location>
        <begin position="37"/>
        <end position="126"/>
    </location>
</feature>
<keyword evidence="2" id="KW-0229">DNA integration</keyword>
<keyword evidence="3 5" id="KW-0238">DNA-binding</keyword>
<dbReference type="PANTHER" id="PTHR30349">
    <property type="entry name" value="PHAGE INTEGRASE-RELATED"/>
    <property type="match status" value="1"/>
</dbReference>
<accession>A0ABW2LEK4</accession>
<reference evidence="10" key="1">
    <citation type="journal article" date="2019" name="Int. J. Syst. Evol. Microbiol.">
        <title>The Global Catalogue of Microorganisms (GCM) 10K type strain sequencing project: providing services to taxonomists for standard genome sequencing and annotation.</title>
        <authorList>
            <consortium name="The Broad Institute Genomics Platform"/>
            <consortium name="The Broad Institute Genome Sequencing Center for Infectious Disease"/>
            <person name="Wu L."/>
            <person name="Ma J."/>
        </authorList>
    </citation>
    <scope>NUCLEOTIDE SEQUENCE [LARGE SCALE GENOMIC DNA]</scope>
    <source>
        <strain evidence="10">CGMCC 4.1467</strain>
    </source>
</reference>
<dbReference type="Pfam" id="PF02899">
    <property type="entry name" value="Phage_int_SAM_1"/>
    <property type="match status" value="1"/>
</dbReference>
<sequence length="359" mass="40350">MKRDEKGIERARKMRGWKTHRGGHAPAPDLFQTHKAGAYDSFCLEWLASLRLRNLSPATIETYRWALLRYRKWLLAHHHGSYKRISSLLTADHVGSFHHHLIEEQATARTRGYLLANLKRLSHWLTAKAKLQRDPLLNIETPKVPKVHLPTYLPLSTIALLLELPDISDPLGIRDRAILEVFYSSGLRRKELSCLALQDLDHHQRTIQVRFGKGGIPRVVPAGSRAFDWIRSYLTKTRPLLTDASPPEAPLFVTGYGDAFSPGSIGHLIRDYLDLAGFHHPGACHLFRHSCATHLMDGGAGLRAIQRILGHSRLDTTAIYTHVSNQKLLEVHAKCHPHGDQASSSPQPPTSCGLDDEID</sequence>
<dbReference type="Gene3D" id="1.10.443.10">
    <property type="entry name" value="Intergrase catalytic core"/>
    <property type="match status" value="1"/>
</dbReference>
<feature type="region of interest" description="Disordered" evidence="6">
    <location>
        <begin position="335"/>
        <end position="359"/>
    </location>
</feature>
<dbReference type="InterPro" id="IPR044068">
    <property type="entry name" value="CB"/>
</dbReference>
<proteinExistence type="predicted"/>
<evidence type="ECO:0000256" key="5">
    <source>
        <dbReference type="PROSITE-ProRule" id="PRU01248"/>
    </source>
</evidence>
<gene>
    <name evidence="9" type="ORF">ACFQY0_20355</name>
</gene>
<evidence type="ECO:0000256" key="3">
    <source>
        <dbReference type="ARBA" id="ARBA00023125"/>
    </source>
</evidence>
<evidence type="ECO:0000256" key="1">
    <source>
        <dbReference type="ARBA" id="ARBA00022829"/>
    </source>
</evidence>
<evidence type="ECO:0000259" key="7">
    <source>
        <dbReference type="PROSITE" id="PS51898"/>
    </source>
</evidence>
<dbReference type="PROSITE" id="PS51900">
    <property type="entry name" value="CB"/>
    <property type="match status" value="1"/>
</dbReference>
<dbReference type="InterPro" id="IPR011010">
    <property type="entry name" value="DNA_brk_join_enz"/>
</dbReference>
<evidence type="ECO:0000259" key="8">
    <source>
        <dbReference type="PROSITE" id="PS51900"/>
    </source>
</evidence>
<evidence type="ECO:0000313" key="9">
    <source>
        <dbReference type="EMBL" id="MFC7339555.1"/>
    </source>
</evidence>
<dbReference type="InterPro" id="IPR002104">
    <property type="entry name" value="Integrase_catalytic"/>
</dbReference>
<dbReference type="InterPro" id="IPR010998">
    <property type="entry name" value="Integrase_recombinase_N"/>
</dbReference>